<reference evidence="1 2" key="1">
    <citation type="submission" date="2021-06" db="EMBL/GenBank/DDBJ databases">
        <title>Genome sequence of Babesia caballi.</title>
        <authorList>
            <person name="Yamagishi J."/>
            <person name="Kidaka T."/>
            <person name="Ochi A."/>
        </authorList>
    </citation>
    <scope>NUCLEOTIDE SEQUENCE [LARGE SCALE GENOMIC DNA]</scope>
    <source>
        <strain evidence="1">USDA-D6B2</strain>
    </source>
</reference>
<name>A0AAV4LU51_BABCB</name>
<sequence>MGQHGISQSDKLSSAYTKLGNAITEALKAPDPSEESSVAGPVTGTLATAGLLGGGSAVYFNVGGAGTFLKGILRIS</sequence>
<dbReference type="EMBL" id="BPLF01000002">
    <property type="protein sequence ID" value="GIX63366.1"/>
    <property type="molecule type" value="Genomic_DNA"/>
</dbReference>
<comment type="caution">
    <text evidence="1">The sequence shown here is derived from an EMBL/GenBank/DDBJ whole genome shotgun (WGS) entry which is preliminary data.</text>
</comment>
<dbReference type="RefSeq" id="XP_067715435.1">
    <property type="nucleotide sequence ID" value="XM_067859334.1"/>
</dbReference>
<dbReference type="GeneID" id="94194847"/>
<dbReference type="Proteomes" id="UP001497744">
    <property type="component" value="Unassembled WGS sequence"/>
</dbReference>
<proteinExistence type="predicted"/>
<gene>
    <name evidence="1" type="ORF">BcabD6B2_28010</name>
</gene>
<keyword evidence="2" id="KW-1185">Reference proteome</keyword>
<accession>A0AAV4LU51</accession>
<evidence type="ECO:0000313" key="1">
    <source>
        <dbReference type="EMBL" id="GIX63366.1"/>
    </source>
</evidence>
<dbReference type="AlphaFoldDB" id="A0AAV4LU51"/>
<organism evidence="1 2">
    <name type="scientific">Babesia caballi</name>
    <dbReference type="NCBI Taxonomy" id="5871"/>
    <lineage>
        <taxon>Eukaryota</taxon>
        <taxon>Sar</taxon>
        <taxon>Alveolata</taxon>
        <taxon>Apicomplexa</taxon>
        <taxon>Aconoidasida</taxon>
        <taxon>Piroplasmida</taxon>
        <taxon>Babesiidae</taxon>
        <taxon>Babesia</taxon>
    </lineage>
</organism>
<protein>
    <submittedName>
        <fullName evidence="1">DnaA regulatory inactivator Hda</fullName>
    </submittedName>
</protein>
<evidence type="ECO:0000313" key="2">
    <source>
        <dbReference type="Proteomes" id="UP001497744"/>
    </source>
</evidence>